<organism evidence="1 2">
    <name type="scientific">Nitrososphaeria virus YSH_174770</name>
    <dbReference type="NCBI Taxonomy" id="3071322"/>
    <lineage>
        <taxon>Viruses</taxon>
        <taxon>Duplodnaviria</taxon>
        <taxon>Heunggongvirae</taxon>
        <taxon>Uroviricota</taxon>
        <taxon>Caudoviricetes</taxon>
        <taxon>Juravirales</taxon>
        <taxon>Yangangviridae</taxon>
        <taxon>Senitvirus</taxon>
        <taxon>Senitvirus yangshanense</taxon>
    </lineage>
</organism>
<proteinExistence type="predicted"/>
<protein>
    <submittedName>
        <fullName evidence="1">Uncharacterized protein</fullName>
    </submittedName>
</protein>
<keyword evidence="2" id="KW-1185">Reference proteome</keyword>
<evidence type="ECO:0000313" key="1">
    <source>
        <dbReference type="EMBL" id="UVF62407.1"/>
    </source>
</evidence>
<evidence type="ECO:0000313" key="2">
    <source>
        <dbReference type="Proteomes" id="UP001157003"/>
    </source>
</evidence>
<dbReference type="EMBL" id="ON649700">
    <property type="protein sequence ID" value="UVF62407.1"/>
    <property type="molecule type" value="Genomic_DNA"/>
</dbReference>
<dbReference type="Proteomes" id="UP001157003">
    <property type="component" value="Segment"/>
</dbReference>
<name>A0A976UBB3_9CAUD</name>
<reference evidence="1 2" key="1">
    <citation type="submission" date="2022-05" db="EMBL/GenBank/DDBJ databases">
        <title>Diverse viruses of marine archaea discovered using metagenomics.</title>
        <authorList>
            <person name="Zhou Y."/>
        </authorList>
    </citation>
    <scope>NUCLEOTIDE SEQUENCE [LARGE SCALE GENOMIC DNA]</scope>
    <source>
        <strain evidence="1">YSH_174770</strain>
    </source>
</reference>
<accession>A0A976UBB3</accession>
<sequence>MAWERLAHAVLGSDGDTFDTGTFTAKKNMRIIVWTKGTTGGTYQSLRFNDDTGSNYAHRRSEAGGSDATNINQSFMQTSDSDIANGGGYTVTEITNISDKEKIAITHSVMGSSSGAGTAPDRDEFVSKWANTSAQITKIQVYNQGSGNFVAGSWITVLGAKEAETSDTITVDGGEDLVADYSNDFSSSTGWTLGSGHTISGNKLSGTFTSSGDRSYLDLSSVNISDDSWVLRFGLKITATNTSSVNVLSMGLADSTAVGSATFGAGDDFSAIIYTSDSQKYNMRAVNGGSQVFYERSTSTPVTDTQYYVELKKISDTSATLRFYDNSDYTAGSNALELLSNTGDTSGLTNLDYFMIKPYDTQSGSHTIEISDLKIWNGVSSVRKGFTTKKHLMIQANLIASGSIEAAIRFNNDSGNNYSTRYSVNNSESTGINKNSIDTNLSAGGNEFVIYDIINEESKEKLVISELNDSNTAGAGTAPQRAEVVGKWTNTSNAITRVDLVNVGTGDFAEGSEVTVYGTD</sequence>